<protein>
    <submittedName>
        <fullName evidence="1">Uncharacterized protein</fullName>
    </submittedName>
</protein>
<proteinExistence type="predicted"/>
<name>A0A0A0R1L9_STEMA</name>
<evidence type="ECO:0000313" key="1">
    <source>
        <dbReference type="EMBL" id="AIU94559.1"/>
    </source>
</evidence>
<reference evidence="1" key="1">
    <citation type="journal article" date="2015" name="J. Antimicrob. Chemother.">
        <title>Characterization of a genomic island in Stenotrophomonas maltophilia that carries a novel floR gene variant.</title>
        <authorList>
            <person name="He T."/>
            <person name="Shen J."/>
            <person name="Schwarz S."/>
            <person name="Wu C."/>
            <person name="Wang Y."/>
        </authorList>
    </citation>
    <scope>NUCLEOTIDE SEQUENCE</scope>
    <source>
        <strain evidence="1">GZP-Sm1</strain>
    </source>
</reference>
<dbReference type="AlphaFoldDB" id="A0A0A0R1L9"/>
<accession>A0A0A0R1L9</accession>
<organism evidence="1">
    <name type="scientific">Stenotrophomonas maltophilia</name>
    <name type="common">Pseudomonas maltophilia</name>
    <name type="synonym">Xanthomonas maltophilia</name>
    <dbReference type="NCBI Taxonomy" id="40324"/>
    <lineage>
        <taxon>Bacteria</taxon>
        <taxon>Pseudomonadati</taxon>
        <taxon>Pseudomonadota</taxon>
        <taxon>Gammaproteobacteria</taxon>
        <taxon>Lysobacterales</taxon>
        <taxon>Lysobacteraceae</taxon>
        <taxon>Stenotrophomonas</taxon>
        <taxon>Stenotrophomonas maltophilia group</taxon>
    </lineage>
</organism>
<dbReference type="EMBL" id="KM649682">
    <property type="protein sequence ID" value="AIU94559.1"/>
    <property type="molecule type" value="Genomic_DNA"/>
</dbReference>
<sequence>MGGVEDRGSKRMVGIRVVGQVWAVKQVLLIAALPAHAVAGPDVVEIEVHRLIDRGPLRRQGKCTHLSPGCQRAVHHRRDVTICR</sequence>